<evidence type="ECO:0000313" key="6">
    <source>
        <dbReference type="EMBL" id="KAA0696280.1"/>
    </source>
</evidence>
<keyword evidence="4" id="KW-0804">Transcription</keyword>
<dbReference type="InterPro" id="IPR005119">
    <property type="entry name" value="LysR_subst-bd"/>
</dbReference>
<gene>
    <name evidence="6" type="ORF">DT594_02670</name>
</gene>
<dbReference type="EMBL" id="QOVF01000001">
    <property type="protein sequence ID" value="KAA0696280.1"/>
    <property type="molecule type" value="Genomic_DNA"/>
</dbReference>
<dbReference type="Gene3D" id="3.40.190.290">
    <property type="match status" value="1"/>
</dbReference>
<dbReference type="AlphaFoldDB" id="A0A7V7KWB5"/>
<evidence type="ECO:0000256" key="2">
    <source>
        <dbReference type="ARBA" id="ARBA00023015"/>
    </source>
</evidence>
<comment type="caution">
    <text evidence="6">The sequence shown here is derived from an EMBL/GenBank/DDBJ whole genome shotgun (WGS) entry which is preliminary data.</text>
</comment>
<dbReference type="InterPro" id="IPR000847">
    <property type="entry name" value="LysR_HTH_N"/>
</dbReference>
<dbReference type="InterPro" id="IPR036388">
    <property type="entry name" value="WH-like_DNA-bd_sf"/>
</dbReference>
<dbReference type="OrthoDB" id="196624at2"/>
<reference evidence="6 7" key="1">
    <citation type="submission" date="2018-07" db="EMBL/GenBank/DDBJ databases">
        <title>Pseudomonas laoshanensis sp. nov., isolated from soil.</title>
        <authorList>
            <person name="Sun J."/>
            <person name="Yu L."/>
            <person name="Wang M."/>
            <person name="Zhang C."/>
        </authorList>
    </citation>
    <scope>NUCLEOTIDE SEQUENCE [LARGE SCALE GENOMIC DNA]</scope>
    <source>
        <strain evidence="6 7">Y22</strain>
    </source>
</reference>
<dbReference type="InterPro" id="IPR036390">
    <property type="entry name" value="WH_DNA-bd_sf"/>
</dbReference>
<keyword evidence="2" id="KW-0805">Transcription regulation</keyword>
<organism evidence="6 7">
    <name type="scientific">Halopseudomonas laoshanensis</name>
    <dbReference type="NCBI Taxonomy" id="2268758"/>
    <lineage>
        <taxon>Bacteria</taxon>
        <taxon>Pseudomonadati</taxon>
        <taxon>Pseudomonadota</taxon>
        <taxon>Gammaproteobacteria</taxon>
        <taxon>Pseudomonadales</taxon>
        <taxon>Pseudomonadaceae</taxon>
        <taxon>Halopseudomonas</taxon>
    </lineage>
</organism>
<keyword evidence="3" id="KW-0238">DNA-binding</keyword>
<dbReference type="SUPFAM" id="SSF46785">
    <property type="entry name" value="Winged helix' DNA-binding domain"/>
    <property type="match status" value="1"/>
</dbReference>
<dbReference type="RefSeq" id="WP_149331245.1">
    <property type="nucleotide sequence ID" value="NZ_QOVF01000001.1"/>
</dbReference>
<dbReference type="Pfam" id="PF00126">
    <property type="entry name" value="HTH_1"/>
    <property type="match status" value="1"/>
</dbReference>
<evidence type="ECO:0000259" key="5">
    <source>
        <dbReference type="PROSITE" id="PS50931"/>
    </source>
</evidence>
<evidence type="ECO:0000313" key="7">
    <source>
        <dbReference type="Proteomes" id="UP000463138"/>
    </source>
</evidence>
<sequence length="294" mass="32862">MAFTSETVKVFLEVLDCGSFSAAARKLKRVPSAISMSISQLEAELDLQLFDRSAREALPTTAALALEPKARQVQRQLLELQTQALQIHQGLEKRLTLAVAPELLSAAWNGPLAALASEFPTLELEIRSEPQADALRLLHEGSVQIALVFERPAIDERERFEEFGSELLVAVVGPDYPAMIEGSAPIREEQLMDMRQIVVASGDVTESDPRMVRSRQIWLTDSHLATLSLVQAGLGWAWLPRTLIHPLLAAGSLLEIRFENMTNELWLWVDMVWVKDRSLGLGAQRYIELMRETL</sequence>
<dbReference type="Gene3D" id="1.10.10.10">
    <property type="entry name" value="Winged helix-like DNA-binding domain superfamily/Winged helix DNA-binding domain"/>
    <property type="match status" value="1"/>
</dbReference>
<dbReference type="SUPFAM" id="SSF53850">
    <property type="entry name" value="Periplasmic binding protein-like II"/>
    <property type="match status" value="1"/>
</dbReference>
<dbReference type="PANTHER" id="PTHR30126">
    <property type="entry name" value="HTH-TYPE TRANSCRIPTIONAL REGULATOR"/>
    <property type="match status" value="1"/>
</dbReference>
<dbReference type="Pfam" id="PF03466">
    <property type="entry name" value="LysR_substrate"/>
    <property type="match status" value="1"/>
</dbReference>
<protein>
    <submittedName>
        <fullName evidence="6">LysR family transcriptional regulator</fullName>
    </submittedName>
</protein>
<dbReference type="Proteomes" id="UP000463138">
    <property type="component" value="Unassembled WGS sequence"/>
</dbReference>
<evidence type="ECO:0000256" key="3">
    <source>
        <dbReference type="ARBA" id="ARBA00023125"/>
    </source>
</evidence>
<dbReference type="PROSITE" id="PS50931">
    <property type="entry name" value="HTH_LYSR"/>
    <property type="match status" value="1"/>
</dbReference>
<evidence type="ECO:0000256" key="4">
    <source>
        <dbReference type="ARBA" id="ARBA00023163"/>
    </source>
</evidence>
<keyword evidence="7" id="KW-1185">Reference proteome</keyword>
<dbReference type="PANTHER" id="PTHR30126:SF91">
    <property type="entry name" value="LYSR FAMILY TRANSCRIPTIONAL REGULATOR"/>
    <property type="match status" value="1"/>
</dbReference>
<proteinExistence type="inferred from homology"/>
<comment type="similarity">
    <text evidence="1">Belongs to the LysR transcriptional regulatory family.</text>
</comment>
<dbReference type="GO" id="GO:0000976">
    <property type="term" value="F:transcription cis-regulatory region binding"/>
    <property type="evidence" value="ECO:0007669"/>
    <property type="project" value="TreeGrafter"/>
</dbReference>
<dbReference type="CDD" id="cd05466">
    <property type="entry name" value="PBP2_LTTR_substrate"/>
    <property type="match status" value="1"/>
</dbReference>
<evidence type="ECO:0000256" key="1">
    <source>
        <dbReference type="ARBA" id="ARBA00009437"/>
    </source>
</evidence>
<dbReference type="GO" id="GO:0003700">
    <property type="term" value="F:DNA-binding transcription factor activity"/>
    <property type="evidence" value="ECO:0007669"/>
    <property type="project" value="InterPro"/>
</dbReference>
<name>A0A7V7KWB5_9GAMM</name>
<feature type="domain" description="HTH lysR-type" evidence="5">
    <location>
        <begin position="9"/>
        <end position="60"/>
    </location>
</feature>
<accession>A0A7V7KWB5</accession>